<feature type="transmembrane region" description="Helical" evidence="1">
    <location>
        <begin position="222"/>
        <end position="241"/>
    </location>
</feature>
<dbReference type="Proteomes" id="UP000076925">
    <property type="component" value="Unassembled WGS sequence"/>
</dbReference>
<feature type="transmembrane region" description="Helical" evidence="1">
    <location>
        <begin position="325"/>
        <end position="347"/>
    </location>
</feature>
<evidence type="ECO:0000313" key="2">
    <source>
        <dbReference type="EMBL" id="KYC39798.1"/>
    </source>
</evidence>
<feature type="transmembrane region" description="Helical" evidence="1">
    <location>
        <begin position="178"/>
        <end position="202"/>
    </location>
</feature>
<name>A0A139X531_9CYAN</name>
<keyword evidence="3" id="KW-1185">Reference proteome</keyword>
<proteinExistence type="predicted"/>
<reference evidence="2 3" key="1">
    <citation type="journal article" date="2013" name="Genome Biol. Evol.">
        <title>Genomes of Stigonematalean cyanobacteria (subsection V) and the evolution of oxygenic photosynthesis from prokaryotes to plastids.</title>
        <authorList>
            <person name="Dagan T."/>
            <person name="Roettger M."/>
            <person name="Stucken K."/>
            <person name="Landan G."/>
            <person name="Koch R."/>
            <person name="Major P."/>
            <person name="Gould S.B."/>
            <person name="Goremykin V.V."/>
            <person name="Rippka R."/>
            <person name="Tandeau de Marsac N."/>
            <person name="Gugger M."/>
            <person name="Lockhart P.J."/>
            <person name="Allen J.F."/>
            <person name="Brune I."/>
            <person name="Maus I."/>
            <person name="Puhler A."/>
            <person name="Martin W.F."/>
        </authorList>
    </citation>
    <scope>NUCLEOTIDE SEQUENCE [LARGE SCALE GENOMIC DNA]</scope>
    <source>
        <strain evidence="2 3">PCC 7110</strain>
    </source>
</reference>
<feature type="transmembrane region" description="Helical" evidence="1">
    <location>
        <begin position="89"/>
        <end position="112"/>
    </location>
</feature>
<dbReference type="STRING" id="128403.WA1_30055"/>
<keyword evidence="1" id="KW-0472">Membrane</keyword>
<evidence type="ECO:0000256" key="1">
    <source>
        <dbReference type="SAM" id="Phobius"/>
    </source>
</evidence>
<organism evidence="2 3">
    <name type="scientific">Scytonema hofmannii PCC 7110</name>
    <dbReference type="NCBI Taxonomy" id="128403"/>
    <lineage>
        <taxon>Bacteria</taxon>
        <taxon>Bacillati</taxon>
        <taxon>Cyanobacteriota</taxon>
        <taxon>Cyanophyceae</taxon>
        <taxon>Nostocales</taxon>
        <taxon>Scytonemataceae</taxon>
        <taxon>Scytonema</taxon>
    </lineage>
</organism>
<evidence type="ECO:0008006" key="4">
    <source>
        <dbReference type="Google" id="ProtNLM"/>
    </source>
</evidence>
<dbReference type="OrthoDB" id="5443342at2"/>
<dbReference type="RefSeq" id="WP_017740632.1">
    <property type="nucleotide sequence ID" value="NZ_KQ976354.1"/>
</dbReference>
<dbReference type="EMBL" id="ANNX02000032">
    <property type="protein sequence ID" value="KYC39798.1"/>
    <property type="molecule type" value="Genomic_DNA"/>
</dbReference>
<feature type="transmembrane region" description="Helical" evidence="1">
    <location>
        <begin position="359"/>
        <end position="378"/>
    </location>
</feature>
<keyword evidence="1" id="KW-0812">Transmembrane</keyword>
<sequence>MAATDIYHPFTALTKKTKSYTIFWLTLSIAVATIYSVIAILPTFQHQYIIQDDARQHIFWMQRFVDNELFPKDLITDYFESISPLGYKAFYQILAIVGINPILASNIVPVLLGVMTTVYCFGVCVEILPIPVTGFIGTVILNQGLWLGDDLLSATSRAFLYPFFFAFTYYLLKRSLFPCLVFLALLGLFYPGFVLISVGVLILQIFQVQNGLPRLSRERSDYWFCGLGIVVGLGSLLPYFLDASQFGPLVTVKEARTLPEFLSSGRMSFFHDDNPWRFWLSASRAGLRISFNPPIVFLGLFLPLLLRLKERFPLVQQVRKNISILIHLIVASLFLFFAAHILLFKLYLPSRFTVHSSKIVLALATAIALTLILDAVLNTSRKRKLLAILSTVIIGAFVVFYPNIFWNNNFPRNTYVVGQTTGLYQFLQQYPKDTLIASLVGEANNIPSFAQRPILVGSEYAIAYHVGYYRQLRQRLADLIRAHYSSDLADTRNLIQKYGVDFFLIEKGVFAPEYITKTKWLRQYLSPKLPDDMLAKLMKETLESLQKATVPALAKVVQDCTAFSAGESILLDAECVAKKTNFN</sequence>
<dbReference type="AlphaFoldDB" id="A0A139X531"/>
<feature type="transmembrane region" description="Helical" evidence="1">
    <location>
        <begin position="20"/>
        <end position="41"/>
    </location>
</feature>
<feature type="transmembrane region" description="Helical" evidence="1">
    <location>
        <begin position="285"/>
        <end position="305"/>
    </location>
</feature>
<keyword evidence="1" id="KW-1133">Transmembrane helix</keyword>
<protein>
    <recommendedName>
        <fullName evidence="4">Glycosyltransferase RgtA/B/C/D-like domain-containing protein</fullName>
    </recommendedName>
</protein>
<comment type="caution">
    <text evidence="2">The sequence shown here is derived from an EMBL/GenBank/DDBJ whole genome shotgun (WGS) entry which is preliminary data.</text>
</comment>
<accession>A0A139X531</accession>
<evidence type="ECO:0000313" key="3">
    <source>
        <dbReference type="Proteomes" id="UP000076925"/>
    </source>
</evidence>
<gene>
    <name evidence="2" type="ORF">WA1_30055</name>
</gene>
<feature type="transmembrane region" description="Helical" evidence="1">
    <location>
        <begin position="385"/>
        <end position="406"/>
    </location>
</feature>
<feature type="transmembrane region" description="Helical" evidence="1">
    <location>
        <begin position="118"/>
        <end position="142"/>
    </location>
</feature>